<feature type="chain" id="PRO_5012977597" evidence="2">
    <location>
        <begin position="27"/>
        <end position="286"/>
    </location>
</feature>
<dbReference type="SUPFAM" id="SSF53850">
    <property type="entry name" value="Periplasmic binding protein-like II"/>
    <property type="match status" value="1"/>
</dbReference>
<dbReference type="Proteomes" id="UP000187344">
    <property type="component" value="Unassembled WGS sequence"/>
</dbReference>
<sequence>MLHHKLSLSALVAFSFISLYPTTSEAVDPSTSGLPHFFDSQERLNHPNLGTLQRLRFLTTVDFPPFNFIDKTGRLSGYNIDLLRAICMELKLEQVCEVEAVPWNELISHMNEHGGEAIIAGMNETPETAKSLIFTQSYLRFPARFVSSGNIALTEPVEKDLKKYKIGIVSKSAHEALFAAYFPEAKWQPFENDESLRAALKAKNIDLAFGDGMAFSQWLNDPQSENCCQFVGGAYIAPQFLQSGLRIAVSKDNPQLVEALNYALKSLERKGKLTELYLRYFPISFY</sequence>
<dbReference type="OrthoDB" id="9796586at2"/>
<evidence type="ECO:0000256" key="1">
    <source>
        <dbReference type="ARBA" id="ARBA00022729"/>
    </source>
</evidence>
<feature type="signal peptide" evidence="2">
    <location>
        <begin position="1"/>
        <end position="26"/>
    </location>
</feature>
<dbReference type="SMART" id="SM00062">
    <property type="entry name" value="PBPb"/>
    <property type="match status" value="1"/>
</dbReference>
<proteinExistence type="predicted"/>
<organism evidence="4 5">
    <name type="scientific">Bartonella apis</name>
    <dbReference type="NCBI Taxonomy" id="1686310"/>
    <lineage>
        <taxon>Bacteria</taxon>
        <taxon>Pseudomonadati</taxon>
        <taxon>Pseudomonadota</taxon>
        <taxon>Alphaproteobacteria</taxon>
        <taxon>Hyphomicrobiales</taxon>
        <taxon>Bartonellaceae</taxon>
        <taxon>Bartonella</taxon>
    </lineage>
</organism>
<evidence type="ECO:0000313" key="5">
    <source>
        <dbReference type="Proteomes" id="UP000187344"/>
    </source>
</evidence>
<dbReference type="AlphaFoldDB" id="A0A1R0FC80"/>
<dbReference type="Gene3D" id="3.40.190.10">
    <property type="entry name" value="Periplasmic binding protein-like II"/>
    <property type="match status" value="2"/>
</dbReference>
<protein>
    <submittedName>
        <fullName evidence="4">Polar amino acid transport system substrate-binding protein</fullName>
    </submittedName>
</protein>
<feature type="domain" description="Solute-binding protein family 3/N-terminal" evidence="3">
    <location>
        <begin position="54"/>
        <end position="284"/>
    </location>
</feature>
<evidence type="ECO:0000259" key="3">
    <source>
        <dbReference type="SMART" id="SM00062"/>
    </source>
</evidence>
<dbReference type="EMBL" id="LXYT01000001">
    <property type="protein sequence ID" value="OLY44509.1"/>
    <property type="molecule type" value="Genomic_DNA"/>
</dbReference>
<accession>A0A1R0FC80</accession>
<keyword evidence="1 2" id="KW-0732">Signal</keyword>
<name>A0A1R0FC80_9HYPH</name>
<gene>
    <name evidence="4" type="ORF">PEB0149_019790</name>
</gene>
<comment type="caution">
    <text evidence="4">The sequence shown here is derived from an EMBL/GenBank/DDBJ whole genome shotgun (WGS) entry which is preliminary data.</text>
</comment>
<reference evidence="4 5" key="1">
    <citation type="submission" date="2016-12" db="EMBL/GenBank/DDBJ databases">
        <title>Comparative genomics of Bartonella apis.</title>
        <authorList>
            <person name="Engel P."/>
        </authorList>
    </citation>
    <scope>NUCLEOTIDE SEQUENCE [LARGE SCALE GENOMIC DNA]</scope>
    <source>
        <strain evidence="4 5">PEB0149</strain>
    </source>
</reference>
<dbReference type="InterPro" id="IPR001638">
    <property type="entry name" value="Solute-binding_3/MltF_N"/>
</dbReference>
<dbReference type="RefSeq" id="WP_143238492.1">
    <property type="nucleotide sequence ID" value="NZ_CAMLKB010000001.1"/>
</dbReference>
<dbReference type="PANTHER" id="PTHR35936">
    <property type="entry name" value="MEMBRANE-BOUND LYTIC MUREIN TRANSGLYCOSYLASE F"/>
    <property type="match status" value="1"/>
</dbReference>
<keyword evidence="5" id="KW-1185">Reference proteome</keyword>
<dbReference type="Pfam" id="PF00497">
    <property type="entry name" value="SBP_bac_3"/>
    <property type="match status" value="1"/>
</dbReference>
<evidence type="ECO:0000256" key="2">
    <source>
        <dbReference type="SAM" id="SignalP"/>
    </source>
</evidence>
<dbReference type="PANTHER" id="PTHR35936:SF35">
    <property type="entry name" value="L-CYSTINE-BINDING PROTEIN TCYJ"/>
    <property type="match status" value="1"/>
</dbReference>
<evidence type="ECO:0000313" key="4">
    <source>
        <dbReference type="EMBL" id="OLY44509.1"/>
    </source>
</evidence>